<dbReference type="InterPro" id="IPR001245">
    <property type="entry name" value="Ser-Thr/Tyr_kinase_cat_dom"/>
</dbReference>
<dbReference type="InterPro" id="IPR007110">
    <property type="entry name" value="Ig-like_dom"/>
</dbReference>
<evidence type="ECO:0000256" key="7">
    <source>
        <dbReference type="ARBA" id="ARBA00022777"/>
    </source>
</evidence>
<organism evidence="17 18">
    <name type="scientific">Allacma fusca</name>
    <dbReference type="NCBI Taxonomy" id="39272"/>
    <lineage>
        <taxon>Eukaryota</taxon>
        <taxon>Metazoa</taxon>
        <taxon>Ecdysozoa</taxon>
        <taxon>Arthropoda</taxon>
        <taxon>Hexapoda</taxon>
        <taxon>Collembola</taxon>
        <taxon>Symphypleona</taxon>
        <taxon>Sminthuridae</taxon>
        <taxon>Allacma</taxon>
    </lineage>
</organism>
<dbReference type="CDD" id="cd00192">
    <property type="entry name" value="PTKc"/>
    <property type="match status" value="1"/>
</dbReference>
<name>A0A8J2P0D9_9HEXA</name>
<evidence type="ECO:0000256" key="4">
    <source>
        <dbReference type="ARBA" id="ARBA00022553"/>
    </source>
</evidence>
<evidence type="ECO:0000256" key="9">
    <source>
        <dbReference type="ARBA" id="ARBA00023136"/>
    </source>
</evidence>
<evidence type="ECO:0000259" key="16">
    <source>
        <dbReference type="PROSITE" id="PS50835"/>
    </source>
</evidence>
<dbReference type="AlphaFoldDB" id="A0A8J2P0D9"/>
<keyword evidence="7" id="KW-0418">Kinase</keyword>
<dbReference type="EMBL" id="CAJVCH010076400">
    <property type="protein sequence ID" value="CAG7721035.1"/>
    <property type="molecule type" value="Genomic_DNA"/>
</dbReference>
<evidence type="ECO:0000313" key="18">
    <source>
        <dbReference type="Proteomes" id="UP000708208"/>
    </source>
</evidence>
<dbReference type="PROSITE" id="PS50011">
    <property type="entry name" value="PROTEIN_KINASE_DOM"/>
    <property type="match status" value="1"/>
</dbReference>
<evidence type="ECO:0000313" key="17">
    <source>
        <dbReference type="EMBL" id="CAG7721035.1"/>
    </source>
</evidence>
<keyword evidence="8 12" id="KW-0067">ATP-binding</keyword>
<evidence type="ECO:0000256" key="8">
    <source>
        <dbReference type="ARBA" id="ARBA00022840"/>
    </source>
</evidence>
<protein>
    <recommendedName>
        <fullName evidence="3">receptor protein-tyrosine kinase</fullName>
        <ecNumber evidence="3">2.7.10.1</ecNumber>
    </recommendedName>
</protein>
<keyword evidence="13" id="KW-1133">Transmembrane helix</keyword>
<sequence>MFTTSAYSVLTCLAILTASAVELTKLPKLVERHPTLKLYSYELFAINRTVVQNESYLSIPKVYDELVFECNSSVPTRWEFVGPQIDDPTVRKIEVNKWRLREDSKNFKYRSTLKILFSNPTEMINITCENICSENLKDCQYLNTFLQSREVSGVLVTSFDLLYAYGNKSVTEANELARGGWIGNNTDCNHAIHVDLDSGKYVCLNARDSKTEVPSIFIPCGNPDECDSVFKSDSENCGTVETFKPTCTHPLCSEIRNTTLPFVIACGETNEYSVAKSFFKTLDGVQKGGKKLIEFQPKNNTYPKEELVNVTMSDVLLGSSERYGIDNETIYVGYSRVFKCIALRSLFSQGILWRLRYENDTEIDLEFGKEYVLDATDLLISEKNISFDSVLIKWVVCDVPFWRSTDVRLSNFSVTVKDSIKPTFQATKNSTELVEISTNEVSSSIQTLTCLRSGTPPALVTWSFDGLMYQQPKENITSTHFSLNDTDEKSEVTLNPNHKFNEIHCIAKNVAGQAELHFKILKGPSIILTVGLPCGCLIVILILTISVLRLRRQNEVNNLTEKEIEEFQNGNPDAADAFLVPYNMDLEVSSDHFFASNEILGSGAYGKVVKGRYGVMDVAIKTVKKSAAGGYLKALLSELKIMSYVGRHPNIVNLLGACTQNIRKREISIILEFCERGDMVSLLRQNRGIFVNYFESKSVVAERISIGEYQNESVKKLCTVELVRWAVEIARGMEFLSSKNVIHGDLAGRNILITQGLSAKVSDFGLSKQLFEYSTYVQKANIPLPLRWMAYESLKDLQFSVQSDIWSYGVVLWEIFSLGETPYPGMEWGFESWKEILNGRRNDKPDFASDTLYKIMLECWNLEPNSRPCFRFLWESILDYSNDLNGLNGNYIIT</sequence>
<evidence type="ECO:0000256" key="5">
    <source>
        <dbReference type="ARBA" id="ARBA00022679"/>
    </source>
</evidence>
<evidence type="ECO:0000256" key="3">
    <source>
        <dbReference type="ARBA" id="ARBA00011902"/>
    </source>
</evidence>
<keyword evidence="13" id="KW-0812">Transmembrane</keyword>
<evidence type="ECO:0000259" key="15">
    <source>
        <dbReference type="PROSITE" id="PS50011"/>
    </source>
</evidence>
<dbReference type="PANTHER" id="PTHR24416:SF621">
    <property type="entry name" value="TYROSINE KINASE RECEPTOR CAD96CA"/>
    <property type="match status" value="1"/>
</dbReference>
<dbReference type="GO" id="GO:0005886">
    <property type="term" value="C:plasma membrane"/>
    <property type="evidence" value="ECO:0007669"/>
    <property type="project" value="TreeGrafter"/>
</dbReference>
<dbReference type="Proteomes" id="UP000708208">
    <property type="component" value="Unassembled WGS sequence"/>
</dbReference>
<dbReference type="GO" id="GO:0051130">
    <property type="term" value="P:positive regulation of cellular component organization"/>
    <property type="evidence" value="ECO:0007669"/>
    <property type="project" value="UniProtKB-ARBA"/>
</dbReference>
<dbReference type="EC" id="2.7.10.1" evidence="3"/>
<evidence type="ECO:0000256" key="10">
    <source>
        <dbReference type="ARBA" id="ARBA00023137"/>
    </source>
</evidence>
<feature type="signal peptide" evidence="14">
    <location>
        <begin position="1"/>
        <end position="20"/>
    </location>
</feature>
<dbReference type="GO" id="GO:0030182">
    <property type="term" value="P:neuron differentiation"/>
    <property type="evidence" value="ECO:0007669"/>
    <property type="project" value="UniProtKB-ARBA"/>
</dbReference>
<evidence type="ECO:0000256" key="2">
    <source>
        <dbReference type="ARBA" id="ARBA00004308"/>
    </source>
</evidence>
<keyword evidence="5" id="KW-0808">Transferase</keyword>
<dbReference type="PROSITE" id="PS50835">
    <property type="entry name" value="IG_LIKE"/>
    <property type="match status" value="1"/>
</dbReference>
<comment type="subcellular location">
    <subcellularLocation>
        <location evidence="2">Endomembrane system</location>
    </subcellularLocation>
    <subcellularLocation>
        <location evidence="1">Membrane</location>
        <topology evidence="1">Single-pass membrane protein</topology>
    </subcellularLocation>
</comment>
<comment type="caution">
    <text evidence="17">The sequence shown here is derived from an EMBL/GenBank/DDBJ whole genome shotgun (WGS) entry which is preliminary data.</text>
</comment>
<dbReference type="InterPro" id="IPR008266">
    <property type="entry name" value="Tyr_kinase_AS"/>
</dbReference>
<dbReference type="Pfam" id="PF07714">
    <property type="entry name" value="PK_Tyr_Ser-Thr"/>
    <property type="match status" value="1"/>
</dbReference>
<dbReference type="InterPro" id="IPR017441">
    <property type="entry name" value="Protein_kinase_ATP_BS"/>
</dbReference>
<dbReference type="PANTHER" id="PTHR24416">
    <property type="entry name" value="TYROSINE-PROTEIN KINASE RECEPTOR"/>
    <property type="match status" value="1"/>
</dbReference>
<keyword evidence="14" id="KW-0732">Signal</keyword>
<evidence type="ECO:0000256" key="14">
    <source>
        <dbReference type="SAM" id="SignalP"/>
    </source>
</evidence>
<feature type="domain" description="Ig-like" evidence="16">
    <location>
        <begin position="422"/>
        <end position="517"/>
    </location>
</feature>
<dbReference type="GO" id="GO:0048468">
    <property type="term" value="P:cell development"/>
    <property type="evidence" value="ECO:0007669"/>
    <property type="project" value="UniProtKB-ARBA"/>
</dbReference>
<dbReference type="GO" id="GO:0007169">
    <property type="term" value="P:cell surface receptor protein tyrosine kinase signaling pathway"/>
    <property type="evidence" value="ECO:0007669"/>
    <property type="project" value="InterPro"/>
</dbReference>
<proteinExistence type="predicted"/>
<evidence type="ECO:0000256" key="12">
    <source>
        <dbReference type="PROSITE-ProRule" id="PRU10141"/>
    </source>
</evidence>
<evidence type="ECO:0000256" key="11">
    <source>
        <dbReference type="ARBA" id="ARBA00051243"/>
    </source>
</evidence>
<feature type="domain" description="Protein kinase" evidence="15">
    <location>
        <begin position="594"/>
        <end position="881"/>
    </location>
</feature>
<accession>A0A8J2P0D9</accession>
<comment type="catalytic activity">
    <reaction evidence="11">
        <text>L-tyrosyl-[protein] + ATP = O-phospho-L-tyrosyl-[protein] + ADP + H(+)</text>
        <dbReference type="Rhea" id="RHEA:10596"/>
        <dbReference type="Rhea" id="RHEA-COMP:10136"/>
        <dbReference type="Rhea" id="RHEA-COMP:20101"/>
        <dbReference type="ChEBI" id="CHEBI:15378"/>
        <dbReference type="ChEBI" id="CHEBI:30616"/>
        <dbReference type="ChEBI" id="CHEBI:46858"/>
        <dbReference type="ChEBI" id="CHEBI:61978"/>
        <dbReference type="ChEBI" id="CHEBI:456216"/>
        <dbReference type="EC" id="2.7.10.1"/>
    </reaction>
</comment>
<dbReference type="InterPro" id="IPR001824">
    <property type="entry name" value="Tyr_kinase_rcpt_3_CS"/>
</dbReference>
<dbReference type="GO" id="GO:0004714">
    <property type="term" value="F:transmembrane receptor protein tyrosine kinase activity"/>
    <property type="evidence" value="ECO:0007669"/>
    <property type="project" value="UniProtKB-EC"/>
</dbReference>
<dbReference type="PROSITE" id="PS00109">
    <property type="entry name" value="PROTEIN_KINASE_TYR"/>
    <property type="match status" value="1"/>
</dbReference>
<keyword evidence="6 12" id="KW-0547">Nucleotide-binding</keyword>
<dbReference type="InterPro" id="IPR000719">
    <property type="entry name" value="Prot_kinase_dom"/>
</dbReference>
<dbReference type="FunFam" id="1.10.510.10:FF:001512">
    <property type="entry name" value="Receptor tyrosine-protein kinase erbB-2"/>
    <property type="match status" value="1"/>
</dbReference>
<dbReference type="OrthoDB" id="3256376at2759"/>
<feature type="binding site" evidence="12">
    <location>
        <position position="625"/>
    </location>
    <ligand>
        <name>ATP</name>
        <dbReference type="ChEBI" id="CHEBI:30616"/>
    </ligand>
</feature>
<evidence type="ECO:0000256" key="1">
    <source>
        <dbReference type="ARBA" id="ARBA00004167"/>
    </source>
</evidence>
<evidence type="ECO:0000256" key="6">
    <source>
        <dbReference type="ARBA" id="ARBA00022741"/>
    </source>
</evidence>
<dbReference type="GO" id="GO:0050793">
    <property type="term" value="P:regulation of developmental process"/>
    <property type="evidence" value="ECO:0007669"/>
    <property type="project" value="UniProtKB-ARBA"/>
</dbReference>
<dbReference type="PROSITE" id="PS00240">
    <property type="entry name" value="RECEPTOR_TYR_KIN_III"/>
    <property type="match status" value="1"/>
</dbReference>
<feature type="chain" id="PRO_5035215950" description="receptor protein-tyrosine kinase" evidence="14">
    <location>
        <begin position="21"/>
        <end position="894"/>
    </location>
</feature>
<reference evidence="17" key="1">
    <citation type="submission" date="2021-06" db="EMBL/GenBank/DDBJ databases">
        <authorList>
            <person name="Hodson N. C."/>
            <person name="Mongue J. A."/>
            <person name="Jaron S. K."/>
        </authorList>
    </citation>
    <scope>NUCLEOTIDE SEQUENCE</scope>
</reference>
<dbReference type="GO" id="GO:0005524">
    <property type="term" value="F:ATP binding"/>
    <property type="evidence" value="ECO:0007669"/>
    <property type="project" value="UniProtKB-UniRule"/>
</dbReference>
<gene>
    <name evidence="17" type="ORF">AFUS01_LOCUS10284</name>
</gene>
<dbReference type="GO" id="GO:0043235">
    <property type="term" value="C:receptor complex"/>
    <property type="evidence" value="ECO:0007669"/>
    <property type="project" value="TreeGrafter"/>
</dbReference>
<dbReference type="GO" id="GO:0012505">
    <property type="term" value="C:endomembrane system"/>
    <property type="evidence" value="ECO:0007669"/>
    <property type="project" value="UniProtKB-SubCell"/>
</dbReference>
<dbReference type="PROSITE" id="PS00107">
    <property type="entry name" value="PROTEIN_KINASE_ATP"/>
    <property type="match status" value="1"/>
</dbReference>
<dbReference type="InterPro" id="IPR050122">
    <property type="entry name" value="RTK"/>
</dbReference>
<evidence type="ECO:0000256" key="13">
    <source>
        <dbReference type="SAM" id="Phobius"/>
    </source>
</evidence>
<feature type="transmembrane region" description="Helical" evidence="13">
    <location>
        <begin position="526"/>
        <end position="548"/>
    </location>
</feature>
<keyword evidence="18" id="KW-1185">Reference proteome</keyword>
<keyword evidence="9 13" id="KW-0472">Membrane</keyword>
<keyword evidence="10" id="KW-0829">Tyrosine-protein kinase</keyword>
<keyword evidence="4" id="KW-0597">Phosphoprotein</keyword>